<feature type="domain" description="Trehalose-6-phosphate phosphatase helical bundle" evidence="8">
    <location>
        <begin position="1118"/>
        <end position="1212"/>
    </location>
</feature>
<dbReference type="InterPro" id="IPR023214">
    <property type="entry name" value="HAD_sf"/>
</dbReference>
<evidence type="ECO:0000259" key="6">
    <source>
        <dbReference type="Pfam" id="PF03633"/>
    </source>
</evidence>
<keyword evidence="3" id="KW-0175">Coiled coil</keyword>
<dbReference type="InterPro" id="IPR041064">
    <property type="entry name" value="T6PP_helical"/>
</dbReference>
<dbReference type="InterPro" id="IPR011013">
    <property type="entry name" value="Gal_mutarotase_sf_dom"/>
</dbReference>
<name>A0A7S4G5B4_9EUGL</name>
<feature type="coiled-coil region" evidence="3">
    <location>
        <begin position="1183"/>
        <end position="1210"/>
    </location>
</feature>
<dbReference type="InterPro" id="IPR012341">
    <property type="entry name" value="6hp_glycosidase-like_sf"/>
</dbReference>
<dbReference type="Pfam" id="PF18572">
    <property type="entry name" value="T6PP_N"/>
    <property type="match status" value="1"/>
</dbReference>
<organism evidence="10">
    <name type="scientific">Eutreptiella gymnastica</name>
    <dbReference type="NCBI Taxonomy" id="73025"/>
    <lineage>
        <taxon>Eukaryota</taxon>
        <taxon>Discoba</taxon>
        <taxon>Euglenozoa</taxon>
        <taxon>Euglenida</taxon>
        <taxon>Spirocuta</taxon>
        <taxon>Euglenophyceae</taxon>
        <taxon>Eutreptiales</taxon>
        <taxon>Eutreptiaceae</taxon>
        <taxon>Eutreptiella</taxon>
    </lineage>
</organism>
<dbReference type="SUPFAM" id="SSF74650">
    <property type="entry name" value="Galactose mutarotase-like"/>
    <property type="match status" value="1"/>
</dbReference>
<dbReference type="GO" id="GO:0030246">
    <property type="term" value="F:carbohydrate binding"/>
    <property type="evidence" value="ECO:0007669"/>
    <property type="project" value="InterPro"/>
</dbReference>
<feature type="domain" description="Glycoside hydrolase family 65 N-terminal" evidence="7">
    <location>
        <begin position="306"/>
        <end position="566"/>
    </location>
</feature>
<dbReference type="PANTHER" id="PTHR11051:SF8">
    <property type="entry name" value="PROTEIN-GLUCOSYLGALACTOSYLHYDROXYLYSINE GLUCOSIDASE"/>
    <property type="match status" value="1"/>
</dbReference>
<evidence type="ECO:0000256" key="4">
    <source>
        <dbReference type="SAM" id="MobiDB-lite"/>
    </source>
</evidence>
<dbReference type="Pfam" id="PF21141">
    <property type="entry name" value="T6PP_C"/>
    <property type="match status" value="1"/>
</dbReference>
<evidence type="ECO:0000256" key="3">
    <source>
        <dbReference type="SAM" id="Coils"/>
    </source>
</evidence>
<dbReference type="Pfam" id="PF03636">
    <property type="entry name" value="Glyco_hydro_65N"/>
    <property type="match status" value="1"/>
</dbReference>
<comment type="catalytic activity">
    <reaction evidence="1">
        <text>alpha,alpha-trehalose + H2O = alpha-D-glucose + beta-D-glucose</text>
        <dbReference type="Rhea" id="RHEA:32675"/>
        <dbReference type="ChEBI" id="CHEBI:15377"/>
        <dbReference type="ChEBI" id="CHEBI:15903"/>
        <dbReference type="ChEBI" id="CHEBI:16551"/>
        <dbReference type="ChEBI" id="CHEBI:17925"/>
        <dbReference type="EC" id="3.2.1.28"/>
    </reaction>
</comment>
<dbReference type="Pfam" id="PF03632">
    <property type="entry name" value="Glyco_hydro_65m"/>
    <property type="match status" value="1"/>
</dbReference>
<dbReference type="PANTHER" id="PTHR11051">
    <property type="entry name" value="GLYCOSYL HYDROLASE-RELATED"/>
    <property type="match status" value="1"/>
</dbReference>
<gene>
    <name evidence="10" type="ORF">EGYM00163_LOCUS37010</name>
</gene>
<dbReference type="Gene3D" id="3.30.70.3080">
    <property type="match status" value="1"/>
</dbReference>
<dbReference type="InterPro" id="IPR036412">
    <property type="entry name" value="HAD-like_sf"/>
</dbReference>
<dbReference type="Gene3D" id="2.70.98.40">
    <property type="entry name" value="Glycoside hydrolase, family 65, N-terminal domain"/>
    <property type="match status" value="1"/>
</dbReference>
<evidence type="ECO:0000259" key="8">
    <source>
        <dbReference type="Pfam" id="PF18572"/>
    </source>
</evidence>
<evidence type="ECO:0000256" key="1">
    <source>
        <dbReference type="ARBA" id="ARBA00001576"/>
    </source>
</evidence>
<dbReference type="Gene3D" id="1.20.58.1800">
    <property type="match status" value="1"/>
</dbReference>
<comment type="similarity">
    <text evidence="2">Belongs to the glycosyl hydrolase 65 family.</text>
</comment>
<evidence type="ECO:0000259" key="7">
    <source>
        <dbReference type="Pfam" id="PF03636"/>
    </source>
</evidence>
<feature type="domain" description="Trehalose-6-phosphate phosphatase C-terminal" evidence="9">
    <location>
        <begin position="1239"/>
        <end position="1498"/>
    </location>
</feature>
<dbReference type="GO" id="GO:0004555">
    <property type="term" value="F:alpha,alpha-trehalase activity"/>
    <property type="evidence" value="ECO:0007669"/>
    <property type="project" value="UniProtKB-EC"/>
</dbReference>
<evidence type="ECO:0000256" key="2">
    <source>
        <dbReference type="ARBA" id="ARBA00006768"/>
    </source>
</evidence>
<protein>
    <submittedName>
        <fullName evidence="10">Uncharacterized protein</fullName>
    </submittedName>
</protein>
<dbReference type="InterPro" id="IPR023198">
    <property type="entry name" value="PGP-like_dom2"/>
</dbReference>
<dbReference type="Gene3D" id="1.10.150.240">
    <property type="entry name" value="Putative phosphatase, domain 2"/>
    <property type="match status" value="1"/>
</dbReference>
<dbReference type="InterPro" id="IPR005194">
    <property type="entry name" value="Glyco_hydro_65_C"/>
</dbReference>
<evidence type="ECO:0000259" key="9">
    <source>
        <dbReference type="Pfam" id="PF21141"/>
    </source>
</evidence>
<reference evidence="10" key="1">
    <citation type="submission" date="2021-01" db="EMBL/GenBank/DDBJ databases">
        <authorList>
            <person name="Corre E."/>
            <person name="Pelletier E."/>
            <person name="Niang G."/>
            <person name="Scheremetjew M."/>
            <person name="Finn R."/>
            <person name="Kale V."/>
            <person name="Holt S."/>
            <person name="Cochrane G."/>
            <person name="Meng A."/>
            <person name="Brown T."/>
            <person name="Cohen L."/>
        </authorList>
    </citation>
    <scope>NUCLEOTIDE SEQUENCE</scope>
    <source>
        <strain evidence="10">CCMP1594</strain>
    </source>
</reference>
<dbReference type="Gene3D" id="2.60.420.10">
    <property type="entry name" value="Maltose phosphorylase, domain 3"/>
    <property type="match status" value="1"/>
</dbReference>
<dbReference type="EMBL" id="HBJA01107118">
    <property type="protein sequence ID" value="CAE0825758.1"/>
    <property type="molecule type" value="Transcribed_RNA"/>
</dbReference>
<dbReference type="GO" id="GO:0005975">
    <property type="term" value="P:carbohydrate metabolic process"/>
    <property type="evidence" value="ECO:0007669"/>
    <property type="project" value="InterPro"/>
</dbReference>
<dbReference type="Gene3D" id="3.40.50.1000">
    <property type="entry name" value="HAD superfamily/HAD-like"/>
    <property type="match status" value="2"/>
</dbReference>
<feature type="domain" description="Glycoside hydrolase family 65 central catalytic" evidence="5">
    <location>
        <begin position="631"/>
        <end position="1026"/>
    </location>
</feature>
<feature type="region of interest" description="Disordered" evidence="4">
    <location>
        <begin position="1"/>
        <end position="24"/>
    </location>
</feature>
<dbReference type="InterPro" id="IPR005195">
    <property type="entry name" value="Glyco_hydro_65_M"/>
</dbReference>
<evidence type="ECO:0000313" key="10">
    <source>
        <dbReference type="EMBL" id="CAE0825758.1"/>
    </source>
</evidence>
<evidence type="ECO:0000259" key="5">
    <source>
        <dbReference type="Pfam" id="PF03632"/>
    </source>
</evidence>
<dbReference type="InterPro" id="IPR037018">
    <property type="entry name" value="GH65_N"/>
</dbReference>
<accession>A0A7S4G5B4</accession>
<sequence>MPVMEEAAQPRKAGSLHGLPDSLPGLDMGDQRHGSLGINDEVEIKAIIVDMSLVMDVLDAVGEATKAALDPFFTEYSKTNNTEVEPFSIEKDFLASYAVLSSRQRVQKCLEVRGITLPFGHLDDGTTARTICGLDAGYRAELILAINRGIPRKEKAIVLLQQLKQRGCRIGVLYNGHHGKHLLRSARIANLVDSVVDGAVVEKFDLRRAPEADIVLKCCTDMGVSPYEAIVISPYGYQGCAAGASGNLGLVLGYCNPRDPTPVAKQEEELYVEGADMVVDISELTGYRISELYSKHLSEDAWRLSYRAFLPGDERLREAMTSVGNGYLGNRAAFETERCSKTHYPATYIAPVYDTAPSDVKGRTIYNSDMVNIPNWCLIQLKIGSSDWVSPFDKDCRILSYSHSLNFRDGCLQRTIVFRDPQGRQTTIQTARIVSMHAYHVCAIQFTVIPENYDEEIVIRSSIDGDIVNDNVPRYGDLTKEHLNIIKTCAEGEDTNGVFMSAETIYTKIGLSLYAKHSAWVLGREQTAMKAKITAEEKIVSADFTFEGKRGTSYTVEKLVSIFSSEDHEFNNHPNKSDRDACLKTLALAELEKANYFIQLLEPHKRVWADIWDKSDIVVDGDRFVQTMIRAHTYHLIITASSHRALVDAGLPARGLSGEGYRGHVFWDEVYMFPFYLSKFPEVAKSHLAYRIKRLPQARAYAKENGYQGAMYPWQTSDTGNEETQVVHYNPVSGLWDPDDSCRQRHVSIAIFVDGWRYWHETQDREFLESSLAEMMLSISIFWQSIAEFEEADGKYHISGVMGPDEFHEMSEACGHGVKDNAYTNVMVVWVFQRTQELLDALSPEAKERIIAAIGLTDEILNRMKDIRTKLCVNIENGILEQFKGYMKLKELDWGLYRKKYKSIKRIDRILKAEGLTPDDYKVAKQPDSLMLYYLLTPGEINSIMSDLGYEIEDDIAFLRKNYDYYLARTSHGSTLSFTVMAKIAQMCGRADFEWEWFMEAAKSDIYDRQGTTHEGIHCAVMAGTIDIIISNFVGLRENTDSSYSIRPALPTNWQSVSFKRLLQGQWYEFTVTKKDVKITLVDGFSSDEPTGPFYIGNNKIMVCPWSPITVEYNTIVSVKNFFDLMWKTKFVRQSIVDEYFEGCDADPGSVAVLRYALQSLKSAPKSNRGMCQLVLDKRRRVEVEMTYEMESLEKDLHFLEKEDQEFMEELAQLPYNTDFEKYLKAGVEFLGNTRFHNFITDRDGTTNMYCGRYVTSIQAVYNAVWLATFSKQCCENSLFMTSAPLHGLKDVSIMPDGTFIHGCSKGKEFLGKHGTYHSTTITPEQQKVMFEFNMRMKQILKRPEYEKFALIGSGLQIKFAQTTIARSDHAKSIPEDESSAFTDLIKRVASEVGGANLSVHSTEYDIEISPAEESAAAKTWTKGDGVCLVDQQVGLQLEMGPNLICGDTVSDLPMVEVAMQRCPEKTLCIFVTTNEDLADKVRAICPQTLIVPSPDILVAILYQCAKNMGPALGRV</sequence>
<dbReference type="Gene3D" id="1.50.10.10">
    <property type="match status" value="1"/>
</dbReference>
<dbReference type="SUPFAM" id="SSF56784">
    <property type="entry name" value="HAD-like"/>
    <property type="match status" value="1"/>
</dbReference>
<feature type="domain" description="Glycoside hydrolase family 65 C-terminal" evidence="6">
    <location>
        <begin position="1041"/>
        <end position="1084"/>
    </location>
</feature>
<dbReference type="Pfam" id="PF03633">
    <property type="entry name" value="Glyco_hydro_65C"/>
    <property type="match status" value="1"/>
</dbReference>
<dbReference type="SUPFAM" id="SSF48208">
    <property type="entry name" value="Six-hairpin glycosidases"/>
    <property type="match status" value="1"/>
</dbReference>
<dbReference type="InterPro" id="IPR049063">
    <property type="entry name" value="T6PP_C"/>
</dbReference>
<dbReference type="InterPro" id="IPR008928">
    <property type="entry name" value="6-hairpin_glycosidase_sf"/>
</dbReference>
<dbReference type="InterPro" id="IPR005196">
    <property type="entry name" value="Glyco_hydro_65_N"/>
</dbReference>
<proteinExistence type="inferred from homology"/>